<dbReference type="InterPro" id="IPR032675">
    <property type="entry name" value="LRR_dom_sf"/>
</dbReference>
<reference evidence="1" key="1">
    <citation type="submission" date="2020-11" db="EMBL/GenBank/DDBJ databases">
        <authorList>
            <person name="Koelle M."/>
            <person name="Horta M.A.C."/>
            <person name="Nowrousian M."/>
            <person name="Ohm R.A."/>
            <person name="Benz P."/>
            <person name="Pilgard A."/>
        </authorList>
    </citation>
    <scope>NUCLEOTIDE SEQUENCE</scope>
    <source>
        <strain evidence="1">FPRL280</strain>
    </source>
</reference>
<dbReference type="Proteomes" id="UP000639403">
    <property type="component" value="Unassembled WGS sequence"/>
</dbReference>
<name>A0A8H7P6V0_9APHY</name>
<gene>
    <name evidence="1" type="ORF">IEO21_02850</name>
</gene>
<evidence type="ECO:0000313" key="2">
    <source>
        <dbReference type="Proteomes" id="UP000639403"/>
    </source>
</evidence>
<comment type="caution">
    <text evidence="1">The sequence shown here is derived from an EMBL/GenBank/DDBJ whole genome shotgun (WGS) entry which is preliminary data.</text>
</comment>
<evidence type="ECO:0000313" key="1">
    <source>
        <dbReference type="EMBL" id="KAF9818335.1"/>
    </source>
</evidence>
<dbReference type="Gene3D" id="3.80.10.10">
    <property type="entry name" value="Ribonuclease Inhibitor"/>
    <property type="match status" value="1"/>
</dbReference>
<proteinExistence type="predicted"/>
<dbReference type="EMBL" id="JADOXO010000031">
    <property type="protein sequence ID" value="KAF9818335.1"/>
    <property type="molecule type" value="Genomic_DNA"/>
</dbReference>
<dbReference type="AlphaFoldDB" id="A0A8H7P6V0"/>
<accession>A0A8H7P6V0</accession>
<sequence length="382" mass="42247">MTSVVYNTMPTPSHYDSQYTAPIPVAITDEMESTVVHGRLQHNGVVSVSGANVIPFCQTVVLPGLQRVAHQIRKLSIDFGSERPTHSNLEHLSAALEALPNCTNLTLLGLPSVEYDGWVLRNTTFSLTRLVTNLSLTSKDVIDFLRRQPALAELSTTSPPPHLVQPRSTYAHFPFPHEVVPNLHTLDCPAPFLFSLQVATPPTRPLMNMRLDLNRLNSLVEIEALTALATYSATVERLSLRRSVLRTSPALDSVVALNMASVISRVANKRQWSKLKFLEMRDGMYDSYSIPKLAQAISSCFPNVETLVWAPASHPAGSTIVVPFIASIFFTFCRSLKQFIFLDDASDVTNKKFVSIAKTSSGLCEVLVKAPEVENMWREESA</sequence>
<organism evidence="1 2">
    <name type="scientific">Rhodonia placenta</name>
    <dbReference type="NCBI Taxonomy" id="104341"/>
    <lineage>
        <taxon>Eukaryota</taxon>
        <taxon>Fungi</taxon>
        <taxon>Dikarya</taxon>
        <taxon>Basidiomycota</taxon>
        <taxon>Agaricomycotina</taxon>
        <taxon>Agaricomycetes</taxon>
        <taxon>Polyporales</taxon>
        <taxon>Adustoporiaceae</taxon>
        <taxon>Rhodonia</taxon>
    </lineage>
</organism>
<protein>
    <submittedName>
        <fullName evidence="1">Uncharacterized protein</fullName>
    </submittedName>
</protein>
<reference evidence="1" key="2">
    <citation type="journal article" name="Front. Microbiol.">
        <title>Degradative Capacity of Two Strains of Rhodonia placenta: From Phenotype to Genotype.</title>
        <authorList>
            <person name="Kolle M."/>
            <person name="Horta M.A.C."/>
            <person name="Nowrousian M."/>
            <person name="Ohm R.A."/>
            <person name="Benz J.P."/>
            <person name="Pilgard A."/>
        </authorList>
    </citation>
    <scope>NUCLEOTIDE SEQUENCE</scope>
    <source>
        <strain evidence="1">FPRL280</strain>
    </source>
</reference>